<keyword evidence="2" id="KW-1185">Reference proteome</keyword>
<dbReference type="PANTHER" id="PTHR28577">
    <property type="entry name" value="CENTROMERE PROTEIN P"/>
    <property type="match status" value="1"/>
</dbReference>
<dbReference type="PANTHER" id="PTHR28577:SF1">
    <property type="entry name" value="CENTROMERE PROTEIN P"/>
    <property type="match status" value="1"/>
</dbReference>
<dbReference type="GO" id="GO:0034080">
    <property type="term" value="P:CENP-A containing chromatin assembly"/>
    <property type="evidence" value="ECO:0007669"/>
    <property type="project" value="InterPro"/>
</dbReference>
<dbReference type="GeneTree" id="ENSGT01030000235189"/>
<dbReference type="AlphaFoldDB" id="A0A8C4T9H7"/>
<reference evidence="1" key="1">
    <citation type="submission" date="2021-06" db="EMBL/GenBank/DDBJ databases">
        <authorList>
            <consortium name="Wellcome Sanger Institute Data Sharing"/>
        </authorList>
    </citation>
    <scope>NUCLEOTIDE SEQUENCE [LARGE SCALE GENOMIC DNA]</scope>
</reference>
<evidence type="ECO:0008006" key="3">
    <source>
        <dbReference type="Google" id="ProtNLM"/>
    </source>
</evidence>
<dbReference type="InterPro" id="IPR027801">
    <property type="entry name" value="CENP-P"/>
</dbReference>
<organism evidence="1 2">
    <name type="scientific">Erpetoichthys calabaricus</name>
    <name type="common">Rope fish</name>
    <name type="synonym">Calamoichthys calabaricus</name>
    <dbReference type="NCBI Taxonomy" id="27687"/>
    <lineage>
        <taxon>Eukaryota</taxon>
        <taxon>Metazoa</taxon>
        <taxon>Chordata</taxon>
        <taxon>Craniata</taxon>
        <taxon>Vertebrata</taxon>
        <taxon>Euteleostomi</taxon>
        <taxon>Actinopterygii</taxon>
        <taxon>Polypteriformes</taxon>
        <taxon>Polypteridae</taxon>
        <taxon>Erpetoichthys</taxon>
    </lineage>
</organism>
<dbReference type="Ensembl" id="ENSECRT00000028077.1">
    <property type="protein sequence ID" value="ENSECRP00000027503.1"/>
    <property type="gene ID" value="ENSECRG00000018618.1"/>
</dbReference>
<dbReference type="Proteomes" id="UP000694620">
    <property type="component" value="Chromosome 18"/>
</dbReference>
<dbReference type="GO" id="GO:0005634">
    <property type="term" value="C:nucleus"/>
    <property type="evidence" value="ECO:0007669"/>
    <property type="project" value="TreeGrafter"/>
</dbReference>
<dbReference type="Pfam" id="PF13096">
    <property type="entry name" value="CENP-P"/>
    <property type="match status" value="1"/>
</dbReference>
<name>A0A8C4T9H7_ERPCA</name>
<reference evidence="1" key="3">
    <citation type="submission" date="2025-09" db="UniProtKB">
        <authorList>
            <consortium name="Ensembl"/>
        </authorList>
    </citation>
    <scope>IDENTIFICATION</scope>
</reference>
<sequence>MQEKYPDVIQLPEGCSGGHMACQHPTIPGFEMKFVWKINVTDNGVVTPKLSLLLKMSEQGMAGPARMNVAQQAPSCFQSLLRLVGTEAAIEILIKHMCMDK</sequence>
<evidence type="ECO:0000313" key="1">
    <source>
        <dbReference type="Ensembl" id="ENSECRP00000027503.1"/>
    </source>
</evidence>
<protein>
    <recommendedName>
        <fullName evidence="3">Centromere protein P</fullName>
    </recommendedName>
</protein>
<accession>A0A8C4T9H7</accession>
<dbReference type="GO" id="GO:0000775">
    <property type="term" value="C:chromosome, centromeric region"/>
    <property type="evidence" value="ECO:0007669"/>
    <property type="project" value="InterPro"/>
</dbReference>
<reference evidence="1" key="2">
    <citation type="submission" date="2025-08" db="UniProtKB">
        <authorList>
            <consortium name="Ensembl"/>
        </authorList>
    </citation>
    <scope>IDENTIFICATION</scope>
</reference>
<evidence type="ECO:0000313" key="2">
    <source>
        <dbReference type="Proteomes" id="UP000694620"/>
    </source>
</evidence>
<proteinExistence type="predicted"/>